<dbReference type="GO" id="GO:0006046">
    <property type="term" value="P:N-acetylglucosamine catabolic process"/>
    <property type="evidence" value="ECO:0007669"/>
    <property type="project" value="TreeGrafter"/>
</dbReference>
<evidence type="ECO:0000313" key="5">
    <source>
        <dbReference type="Proteomes" id="UP001172159"/>
    </source>
</evidence>
<dbReference type="GO" id="GO:0008448">
    <property type="term" value="F:N-acetylglucosamine-6-phosphate deacetylase activity"/>
    <property type="evidence" value="ECO:0007669"/>
    <property type="project" value="TreeGrafter"/>
</dbReference>
<evidence type="ECO:0000256" key="2">
    <source>
        <dbReference type="SAM" id="MobiDB-lite"/>
    </source>
</evidence>
<protein>
    <recommendedName>
        <fullName evidence="3">Amidohydrolase-related domain-containing protein</fullName>
    </recommendedName>
</protein>
<name>A0AA40ENE6_9PEZI</name>
<accession>A0AA40ENE6</accession>
<evidence type="ECO:0000256" key="1">
    <source>
        <dbReference type="ARBA" id="ARBA00022801"/>
    </source>
</evidence>
<dbReference type="PANTHER" id="PTHR11113">
    <property type="entry name" value="N-ACETYLGLUCOSAMINE-6-PHOSPHATE DEACETYLASE"/>
    <property type="match status" value="1"/>
</dbReference>
<dbReference type="InterPro" id="IPR032466">
    <property type="entry name" value="Metal_Hydrolase"/>
</dbReference>
<organism evidence="4 5">
    <name type="scientific">Apiosordaria backusii</name>
    <dbReference type="NCBI Taxonomy" id="314023"/>
    <lineage>
        <taxon>Eukaryota</taxon>
        <taxon>Fungi</taxon>
        <taxon>Dikarya</taxon>
        <taxon>Ascomycota</taxon>
        <taxon>Pezizomycotina</taxon>
        <taxon>Sordariomycetes</taxon>
        <taxon>Sordariomycetidae</taxon>
        <taxon>Sordariales</taxon>
        <taxon>Lasiosphaeriaceae</taxon>
        <taxon>Apiosordaria</taxon>
    </lineage>
</organism>
<sequence length="458" mass="49026">MSASRAFPAHPTEHSQPSSSGRGWDGSVITQFTNCRLLRHGNLMWGDLWINTNTGLIIEYPGIPAARIIDLGGCILAPGFIDCQLNGAFGFNFSTIMDDMSEYAGLLDTVNAKLVQTGVTSYLPTLTSQQNEVYHKAIPFLAPKPHRTLGSSSLGAHLEGPFLNSDKCGVHDVSVLRVAESFHDIESVYNIDKIPAGCIKMVTLAPEVVLPGSQIIEKLKHAGIVVSLGHTKASYDVALKAVRSGASMVTHLFNAMPPIGHREAELTISNIIIPVPGTPLPYFGIIADGIHTHPSAVVLAHSVHPNGLILVTDAMHVLGLPDGTFPWRNGTQSQSSITKTGWRVTKTNVAKNGEKKEVLAGSAVTLLECVNNFIGCIDRHDLSATMTRQQWISNLIAMALRAVTETPADMLGLGHKIGYLEAGRNADLVILQDVATPSGGVGLTLKSVWKHGAMVHTS</sequence>
<dbReference type="SUPFAM" id="SSF51338">
    <property type="entry name" value="Composite domain of metallo-dependent hydrolases"/>
    <property type="match status" value="1"/>
</dbReference>
<evidence type="ECO:0000259" key="3">
    <source>
        <dbReference type="Pfam" id="PF01979"/>
    </source>
</evidence>
<comment type="caution">
    <text evidence="4">The sequence shown here is derived from an EMBL/GenBank/DDBJ whole genome shotgun (WGS) entry which is preliminary data.</text>
</comment>
<keyword evidence="1" id="KW-0378">Hydrolase</keyword>
<dbReference type="InterPro" id="IPR011059">
    <property type="entry name" value="Metal-dep_hydrolase_composite"/>
</dbReference>
<gene>
    <name evidence="4" type="ORF">B0T21DRAFT_283848</name>
</gene>
<dbReference type="AlphaFoldDB" id="A0AA40ENE6"/>
<evidence type="ECO:0000313" key="4">
    <source>
        <dbReference type="EMBL" id="KAK0742496.1"/>
    </source>
</evidence>
<dbReference type="InterPro" id="IPR006680">
    <property type="entry name" value="Amidohydro-rel"/>
</dbReference>
<dbReference type="EMBL" id="JAUKTV010000003">
    <property type="protein sequence ID" value="KAK0742496.1"/>
    <property type="molecule type" value="Genomic_DNA"/>
</dbReference>
<reference evidence="4" key="1">
    <citation type="submission" date="2023-06" db="EMBL/GenBank/DDBJ databases">
        <title>Genome-scale phylogeny and comparative genomics of the fungal order Sordariales.</title>
        <authorList>
            <consortium name="Lawrence Berkeley National Laboratory"/>
            <person name="Hensen N."/>
            <person name="Bonometti L."/>
            <person name="Westerberg I."/>
            <person name="Brannstrom I.O."/>
            <person name="Guillou S."/>
            <person name="Cros-Aarteil S."/>
            <person name="Calhoun S."/>
            <person name="Haridas S."/>
            <person name="Kuo A."/>
            <person name="Mondo S."/>
            <person name="Pangilinan J."/>
            <person name="Riley R."/>
            <person name="Labutti K."/>
            <person name="Andreopoulos B."/>
            <person name="Lipzen A."/>
            <person name="Chen C."/>
            <person name="Yanf M."/>
            <person name="Daum C."/>
            <person name="Ng V."/>
            <person name="Clum A."/>
            <person name="Steindorff A."/>
            <person name="Ohm R."/>
            <person name="Martin F."/>
            <person name="Silar P."/>
            <person name="Natvig D."/>
            <person name="Lalanne C."/>
            <person name="Gautier V."/>
            <person name="Ament-Velasquez S.L."/>
            <person name="Kruys A."/>
            <person name="Hutchinson M.I."/>
            <person name="Powell A.J."/>
            <person name="Barry K."/>
            <person name="Miller A.N."/>
            <person name="Grigoriev I.V."/>
            <person name="Debuchy R."/>
            <person name="Gladieux P."/>
            <person name="Thoren M.H."/>
            <person name="Johannesson H."/>
        </authorList>
    </citation>
    <scope>NUCLEOTIDE SEQUENCE</scope>
    <source>
        <strain evidence="4">CBS 540.89</strain>
    </source>
</reference>
<dbReference type="PANTHER" id="PTHR11113:SF14">
    <property type="entry name" value="N-ACETYLGLUCOSAMINE-6-PHOSPHATE DEACETYLASE"/>
    <property type="match status" value="1"/>
</dbReference>
<dbReference type="SUPFAM" id="SSF51556">
    <property type="entry name" value="Metallo-dependent hydrolases"/>
    <property type="match status" value="1"/>
</dbReference>
<feature type="region of interest" description="Disordered" evidence="2">
    <location>
        <begin position="1"/>
        <end position="24"/>
    </location>
</feature>
<dbReference type="Pfam" id="PF01979">
    <property type="entry name" value="Amidohydro_1"/>
    <property type="match status" value="1"/>
</dbReference>
<proteinExistence type="predicted"/>
<dbReference type="Proteomes" id="UP001172159">
    <property type="component" value="Unassembled WGS sequence"/>
</dbReference>
<dbReference type="Gene3D" id="3.20.20.140">
    <property type="entry name" value="Metal-dependent hydrolases"/>
    <property type="match status" value="1"/>
</dbReference>
<keyword evidence="5" id="KW-1185">Reference proteome</keyword>
<feature type="domain" description="Amidohydrolase-related" evidence="3">
    <location>
        <begin position="75"/>
        <end position="432"/>
    </location>
</feature>